<evidence type="ECO:0000313" key="3">
    <source>
        <dbReference type="Proteomes" id="UP001642405"/>
    </source>
</evidence>
<proteinExistence type="predicted"/>
<accession>A0ABP0C1K9</accession>
<reference evidence="2 3" key="1">
    <citation type="submission" date="2024-01" db="EMBL/GenBank/DDBJ databases">
        <authorList>
            <person name="Allen C."/>
            <person name="Tagirdzhanova G."/>
        </authorList>
    </citation>
    <scope>NUCLEOTIDE SEQUENCE [LARGE SCALE GENOMIC DNA]</scope>
</reference>
<feature type="region of interest" description="Disordered" evidence="1">
    <location>
        <begin position="79"/>
        <end position="103"/>
    </location>
</feature>
<evidence type="ECO:0000313" key="2">
    <source>
        <dbReference type="EMBL" id="CAK7225731.1"/>
    </source>
</evidence>
<dbReference type="EMBL" id="CAWUHB010000034">
    <property type="protein sequence ID" value="CAK7225731.1"/>
    <property type="molecule type" value="Genomic_DNA"/>
</dbReference>
<evidence type="ECO:0000256" key="1">
    <source>
        <dbReference type="SAM" id="MobiDB-lite"/>
    </source>
</evidence>
<gene>
    <name evidence="2" type="ORF">SCUCBS95973_005962</name>
</gene>
<sequence>MASIRVLFDTGTKYNQVKVHSGDSANASMRQRTNPLVVRLPPKAEPVAVPRPRKDNFADTLIYGLDKLTARIEDMNEAMVNGSQRRSKRPAQNTGPKVASQAEKWRATFEADLVEEIKFRKDNKLV</sequence>
<organism evidence="2 3">
    <name type="scientific">Sporothrix curviconia</name>
    <dbReference type="NCBI Taxonomy" id="1260050"/>
    <lineage>
        <taxon>Eukaryota</taxon>
        <taxon>Fungi</taxon>
        <taxon>Dikarya</taxon>
        <taxon>Ascomycota</taxon>
        <taxon>Pezizomycotina</taxon>
        <taxon>Sordariomycetes</taxon>
        <taxon>Sordariomycetidae</taxon>
        <taxon>Ophiostomatales</taxon>
        <taxon>Ophiostomataceae</taxon>
        <taxon>Sporothrix</taxon>
    </lineage>
</organism>
<dbReference type="Proteomes" id="UP001642405">
    <property type="component" value="Unassembled WGS sequence"/>
</dbReference>
<protein>
    <submittedName>
        <fullName evidence="2">Uncharacterized protein</fullName>
    </submittedName>
</protein>
<name>A0ABP0C1K9_9PEZI</name>
<comment type="caution">
    <text evidence="2">The sequence shown here is derived from an EMBL/GenBank/DDBJ whole genome shotgun (WGS) entry which is preliminary data.</text>
</comment>
<keyword evidence="3" id="KW-1185">Reference proteome</keyword>